<dbReference type="EMBL" id="JARKIB010000650">
    <property type="protein sequence ID" value="KAJ7695594.1"/>
    <property type="molecule type" value="Genomic_DNA"/>
</dbReference>
<evidence type="ECO:0000313" key="3">
    <source>
        <dbReference type="Proteomes" id="UP001215598"/>
    </source>
</evidence>
<proteinExistence type="predicted"/>
<protein>
    <submittedName>
        <fullName evidence="2">Uncharacterized protein</fullName>
    </submittedName>
</protein>
<organism evidence="2 3">
    <name type="scientific">Mycena metata</name>
    <dbReference type="NCBI Taxonomy" id="1033252"/>
    <lineage>
        <taxon>Eukaryota</taxon>
        <taxon>Fungi</taxon>
        <taxon>Dikarya</taxon>
        <taxon>Basidiomycota</taxon>
        <taxon>Agaricomycotina</taxon>
        <taxon>Agaricomycetes</taxon>
        <taxon>Agaricomycetidae</taxon>
        <taxon>Agaricales</taxon>
        <taxon>Marasmiineae</taxon>
        <taxon>Mycenaceae</taxon>
        <taxon>Mycena</taxon>
    </lineage>
</organism>
<accession>A0AAD7DNT5</accession>
<reference evidence="2" key="1">
    <citation type="submission" date="2023-03" db="EMBL/GenBank/DDBJ databases">
        <title>Massive genome expansion in bonnet fungi (Mycena s.s.) driven by repeated elements and novel gene families across ecological guilds.</title>
        <authorList>
            <consortium name="Lawrence Berkeley National Laboratory"/>
            <person name="Harder C.B."/>
            <person name="Miyauchi S."/>
            <person name="Viragh M."/>
            <person name="Kuo A."/>
            <person name="Thoen E."/>
            <person name="Andreopoulos B."/>
            <person name="Lu D."/>
            <person name="Skrede I."/>
            <person name="Drula E."/>
            <person name="Henrissat B."/>
            <person name="Morin E."/>
            <person name="Kohler A."/>
            <person name="Barry K."/>
            <person name="LaButti K."/>
            <person name="Morin E."/>
            <person name="Salamov A."/>
            <person name="Lipzen A."/>
            <person name="Mereny Z."/>
            <person name="Hegedus B."/>
            <person name="Baldrian P."/>
            <person name="Stursova M."/>
            <person name="Weitz H."/>
            <person name="Taylor A."/>
            <person name="Grigoriev I.V."/>
            <person name="Nagy L.G."/>
            <person name="Martin F."/>
            <person name="Kauserud H."/>
        </authorList>
    </citation>
    <scope>NUCLEOTIDE SEQUENCE</scope>
    <source>
        <strain evidence="2">CBHHK182m</strain>
    </source>
</reference>
<dbReference type="AlphaFoldDB" id="A0AAD7DNT5"/>
<comment type="caution">
    <text evidence="2">The sequence shown here is derived from an EMBL/GenBank/DDBJ whole genome shotgun (WGS) entry which is preliminary data.</text>
</comment>
<dbReference type="Proteomes" id="UP001215598">
    <property type="component" value="Unassembled WGS sequence"/>
</dbReference>
<keyword evidence="3" id="KW-1185">Reference proteome</keyword>
<evidence type="ECO:0000256" key="1">
    <source>
        <dbReference type="SAM" id="Coils"/>
    </source>
</evidence>
<feature type="coiled-coil region" evidence="1">
    <location>
        <begin position="320"/>
        <end position="347"/>
    </location>
</feature>
<gene>
    <name evidence="2" type="ORF">B0H16DRAFT_1485253</name>
</gene>
<feature type="non-terminal residue" evidence="2">
    <location>
        <position position="459"/>
    </location>
</feature>
<name>A0AAD7DNT5_9AGAR</name>
<sequence length="459" mass="51796">TTLPRKWRQFKEVDKTLSSSVKKQWQKKINEWKADRTKPNPYLVEGGKEGGPSEAAIRLALTKDEAEEAATGGGKLHGSSVTSFLVTGLQLEEAQQRIKHEVRGRTLLVADHQERIQEMRIAFFSKLGRWRKLQAVYMSAAVRELEEEEDARDADLPPVNAEDVKLYLPSGLLRADREEGCRKGLPAMEGKLREGQCRDALHVLRSRLHAKRHLLNYRDESVVGQRAATRAYTLIERIGERVDAVSAKYRRARAALIALRGRTACEGFRELKASDIQLDEEREVDAKARKKLGIFSWIWTDGGGPGEDDVALHESVRVEWSKAKARKERWEEEVELLREEMKRVLRFLRWRSVWWEARRGSRDQVSRELTSGLDAYAARQAAMHRDIARKFKTAWDTSAATAVRTTVREDAVLMEAMTVFTRVEGAQGEHGEEVALQTAEGGGSVLDVGGIGGVLTFAS</sequence>
<evidence type="ECO:0000313" key="2">
    <source>
        <dbReference type="EMBL" id="KAJ7695594.1"/>
    </source>
</evidence>
<keyword evidence="1" id="KW-0175">Coiled coil</keyword>